<name>A0ACC2UWY5_9TREE</name>
<comment type="caution">
    <text evidence="1">The sequence shown here is derived from an EMBL/GenBank/DDBJ whole genome shotgun (WGS) entry which is preliminary data.</text>
</comment>
<evidence type="ECO:0000313" key="2">
    <source>
        <dbReference type="Proteomes" id="UP001241377"/>
    </source>
</evidence>
<gene>
    <name evidence="1" type="ORF">QFC19_009222</name>
</gene>
<keyword evidence="2" id="KW-1185">Reference proteome</keyword>
<reference evidence="1" key="1">
    <citation type="submission" date="2023-04" db="EMBL/GenBank/DDBJ databases">
        <title>Draft Genome sequencing of Naganishia species isolated from polar environments using Oxford Nanopore Technology.</title>
        <authorList>
            <person name="Leo P."/>
            <person name="Venkateswaran K."/>
        </authorList>
    </citation>
    <scope>NUCLEOTIDE SEQUENCE</scope>
    <source>
        <strain evidence="1">MNA-CCFEE 5261</strain>
    </source>
</reference>
<proteinExistence type="predicted"/>
<sequence length="1315" mass="147220">MVVSKAQLDTLELPPLPDTSRNGDKHTSKIHMDEFSRRNLKTILHLITGELKLRGTKTPHVFLPFRSRIDDHQLELFLQASFPGGTVASEEVLRRIVKEYDEFTLMCAMKYLWSRLPNHEIIGWDVYLEFKRKEEEQGFPRTAFLTIMPKCLSSPSHASIVYDFLDLLVSIASNSQYNYLSGRKIAKMSSLWAFNPARERMKSAFYDATIDRDHSFIDGLDRWKQSSGALFHLLLSFLRAMLPENDMDTLKLPKTLQSLLISNSYPPLANNDSVKSMIKIPCVLLKSTKPSENVYELLSKVRRTIKFDKKDDFMSVENYTILKNIFKKDSTADIVASLSEESRRIMGRLTDILDSSDYDLYPGWAPFGGKVDENIPLFTELTIQDVTIQDYYIWTWLSSLGSDQHSIVKRNFGRSLIAEVEVLDQRKWIVVSEQILSTEDYLKKFETTPTVPPKDRIISNGSHKDMPLPPPPPPLKDADEPLPKYYFGGGSDAGTMDKSTDDDYNFPDQVQSDELDEYKKYLESLNDSDDEIPTKDFAEKLNLKTHVEKKLPKQPKRHRHRPPPPDSPVSPVRSHAAPGGEVIANPTGNPAKAHPTANPAKANPAMAHPTATAYPNVAAHPNVTHSDATAHPNVVAHPNHTAHQNYTAPNLNAHEAPTMYPQQVMPQPEPADYQNNYNHNPQDYRSNEYYSEPYETYSTPNDHQDQPIAQEPFENYHVPVEEHGASHIIPNDQDGVVVPVVQENIVNSADHLVQPPSAPGSPDTKEKKRKKKKKKSRKNEEPPMNALVPTGFFPPGPPPNFMPEGPEGSYFPPYPTPMLQEPLPGTNEHEKRKKKSKRKDASVSPIRENRNMAPPQLDQPGNGQLITMTNDSIPTIAAPMEEADQPPLPPSKDTPRHEQQRARTPEHLRPRSKQQLTKSPNLSADVGLSPTLTASGTHVTHQPQYTSNLSPLPVSMAPPNQGMPGSDTVKLQSLSPLPRLQHHGSRPASSSPQLRLQISFHQDSSSRGPSPQHAPQPQQRHPPHQQSYQSQEYNGTNHPVQQKSAQGYNSPNFATPMPQGPNMPPPSSSPPMKGLHHHQHKNHQQQAPLQHFPQQQLPQQLPQQAPQQLPQHTPQHVPQQAPQQIPQQALQQVPHQHVPQHGHPQSYSPVPQGYPQRPPQSYSYGPQQGYNPAPPQGYAPDPSQGYSQGPVQNYPQGPPQGYSQPPPQGYAQPPPQGYHPGPPQGHAQNIPPAMPQPYQQHPQQPGQPPYNQQSHPGGFQQQPAPYGQAGHQRPPRNTAGDLAMMNMPQSHKHHKNQGTNKASLRAAFNQGSFGI</sequence>
<accession>A0ACC2UWY5</accession>
<dbReference type="EMBL" id="JASBWR010000154">
    <property type="protein sequence ID" value="KAJ9091126.1"/>
    <property type="molecule type" value="Genomic_DNA"/>
</dbReference>
<protein>
    <submittedName>
        <fullName evidence="1">Uncharacterized protein</fullName>
    </submittedName>
</protein>
<organism evidence="1 2">
    <name type="scientific">Naganishia cerealis</name>
    <dbReference type="NCBI Taxonomy" id="610337"/>
    <lineage>
        <taxon>Eukaryota</taxon>
        <taxon>Fungi</taxon>
        <taxon>Dikarya</taxon>
        <taxon>Basidiomycota</taxon>
        <taxon>Agaricomycotina</taxon>
        <taxon>Tremellomycetes</taxon>
        <taxon>Filobasidiales</taxon>
        <taxon>Filobasidiaceae</taxon>
        <taxon>Naganishia</taxon>
    </lineage>
</organism>
<dbReference type="Proteomes" id="UP001241377">
    <property type="component" value="Unassembled WGS sequence"/>
</dbReference>
<evidence type="ECO:0000313" key="1">
    <source>
        <dbReference type="EMBL" id="KAJ9091126.1"/>
    </source>
</evidence>